<name>A0ABT7PPQ9_9BACT</name>
<organism evidence="19 20">
    <name type="scientific">Roseiconus lacunae</name>
    <dbReference type="NCBI Taxonomy" id="2605694"/>
    <lineage>
        <taxon>Bacteria</taxon>
        <taxon>Pseudomonadati</taxon>
        <taxon>Planctomycetota</taxon>
        <taxon>Planctomycetia</taxon>
        <taxon>Pirellulales</taxon>
        <taxon>Pirellulaceae</taxon>
        <taxon>Roseiconus</taxon>
    </lineage>
</organism>
<comment type="function">
    <text evidence="13">Subunits I and II form the functional core of the enzyme complex. Electrons originating in cytochrome c are transferred via heme a and Cu(A) to the binuclear center formed by heme a3 and Cu(B).</text>
</comment>
<dbReference type="InterPro" id="IPR036909">
    <property type="entry name" value="Cyt_c-like_dom_sf"/>
</dbReference>
<keyword evidence="3" id="KW-0813">Transport</keyword>
<keyword evidence="11" id="KW-0186">Copper</keyword>
<comment type="subcellular location">
    <subcellularLocation>
        <location evidence="1">Membrane</location>
        <topology evidence="1">Multi-pass membrane protein</topology>
    </subcellularLocation>
</comment>
<dbReference type="PROSITE" id="PS50857">
    <property type="entry name" value="COX2_CUA"/>
    <property type="match status" value="1"/>
</dbReference>
<evidence type="ECO:0000256" key="1">
    <source>
        <dbReference type="ARBA" id="ARBA00004141"/>
    </source>
</evidence>
<dbReference type="InterPro" id="IPR008972">
    <property type="entry name" value="Cupredoxin"/>
</dbReference>
<dbReference type="RefSeq" id="WP_289166028.1">
    <property type="nucleotide sequence ID" value="NZ_JASZZN010000020.1"/>
</dbReference>
<evidence type="ECO:0000313" key="19">
    <source>
        <dbReference type="EMBL" id="MDM4018274.1"/>
    </source>
</evidence>
<evidence type="ECO:0000259" key="17">
    <source>
        <dbReference type="PROSITE" id="PS50857"/>
    </source>
</evidence>
<evidence type="ECO:0000256" key="8">
    <source>
        <dbReference type="ARBA" id="ARBA00022982"/>
    </source>
</evidence>
<evidence type="ECO:0000256" key="6">
    <source>
        <dbReference type="ARBA" id="ARBA00022692"/>
    </source>
</evidence>
<dbReference type="NCBIfam" id="TIGR02866">
    <property type="entry name" value="CoxB"/>
    <property type="match status" value="1"/>
</dbReference>
<keyword evidence="6 16" id="KW-0812">Transmembrane</keyword>
<comment type="similarity">
    <text evidence="2">Belongs to the cytochrome c oxidase subunit 2 family.</text>
</comment>
<evidence type="ECO:0000256" key="3">
    <source>
        <dbReference type="ARBA" id="ARBA00022448"/>
    </source>
</evidence>
<evidence type="ECO:0000256" key="5">
    <source>
        <dbReference type="ARBA" id="ARBA00022660"/>
    </source>
</evidence>
<dbReference type="Pfam" id="PF00116">
    <property type="entry name" value="COX2"/>
    <property type="match status" value="1"/>
</dbReference>
<evidence type="ECO:0000256" key="9">
    <source>
        <dbReference type="ARBA" id="ARBA00022989"/>
    </source>
</evidence>
<dbReference type="InterPro" id="IPR034236">
    <property type="entry name" value="CuRO_CcO_Caa3_II"/>
</dbReference>
<protein>
    <recommendedName>
        <fullName evidence="14">Cytochrome aa3 subunit 2</fullName>
    </recommendedName>
</protein>
<evidence type="ECO:0000256" key="4">
    <source>
        <dbReference type="ARBA" id="ARBA00022617"/>
    </source>
</evidence>
<evidence type="ECO:0000256" key="2">
    <source>
        <dbReference type="ARBA" id="ARBA00007866"/>
    </source>
</evidence>
<feature type="transmembrane region" description="Helical" evidence="16">
    <location>
        <begin position="22"/>
        <end position="46"/>
    </location>
</feature>
<feature type="transmembrane region" description="Helical" evidence="16">
    <location>
        <begin position="58"/>
        <end position="80"/>
    </location>
</feature>
<gene>
    <name evidence="19" type="primary">coxB</name>
    <name evidence="19" type="ORF">QTN89_22680</name>
</gene>
<keyword evidence="10 15" id="KW-0408">Iron</keyword>
<dbReference type="CDD" id="cd04213">
    <property type="entry name" value="CuRO_CcO_Caa3_II"/>
    <property type="match status" value="1"/>
</dbReference>
<evidence type="ECO:0000259" key="18">
    <source>
        <dbReference type="PROSITE" id="PS51007"/>
    </source>
</evidence>
<dbReference type="Proteomes" id="UP001239462">
    <property type="component" value="Unassembled WGS sequence"/>
</dbReference>
<dbReference type="PANTHER" id="PTHR22888">
    <property type="entry name" value="CYTOCHROME C OXIDASE, SUBUNIT II"/>
    <property type="match status" value="1"/>
</dbReference>
<accession>A0ABT7PPQ9</accession>
<dbReference type="Gene3D" id="2.60.40.420">
    <property type="entry name" value="Cupredoxins - blue copper proteins"/>
    <property type="match status" value="1"/>
</dbReference>
<feature type="domain" description="Cytochrome c" evidence="18">
    <location>
        <begin position="218"/>
        <end position="312"/>
    </location>
</feature>
<dbReference type="InterPro" id="IPR002429">
    <property type="entry name" value="CcO_II-like_C"/>
</dbReference>
<evidence type="ECO:0000256" key="11">
    <source>
        <dbReference type="ARBA" id="ARBA00023008"/>
    </source>
</evidence>
<dbReference type="PROSITE" id="PS00078">
    <property type="entry name" value="COX2"/>
    <property type="match status" value="1"/>
</dbReference>
<evidence type="ECO:0000256" key="13">
    <source>
        <dbReference type="ARBA" id="ARBA00024688"/>
    </source>
</evidence>
<evidence type="ECO:0000256" key="14">
    <source>
        <dbReference type="ARBA" id="ARBA00031399"/>
    </source>
</evidence>
<dbReference type="Pfam" id="PF00034">
    <property type="entry name" value="Cytochrom_C"/>
    <property type="match status" value="1"/>
</dbReference>
<sequence length="312" mass="34558">MDHASHSTLNPAGAAAEQISQLFYWMLAGGIVIWGVVVGLAVYAIFVRKEHPLRMTRALVIGGGAVIPTVTLSGLMAYSLSIMPELHRPAPDGSLTIRVSGVRWWWRVEYLTDDGEVEFETANEIRLPVDRPVEFKLVSEDVIHAFWIPALGGKMDMIPGRENRLRLDPTKVGTYGGVCAEYCGTAHAQMMFRVIVSDEQEFDAWRHQQRSDAIIEPASNPFGRQVFWRRGCPACHTIRGTEADGSVGPDLTHFGSRMTIGAGILPNESDALKRWIVRTHRVKPGVEMPGFESLINAPVELDALVAYLEALR</sequence>
<dbReference type="InterPro" id="IPR014222">
    <property type="entry name" value="Cyt_c_oxidase_su2"/>
</dbReference>
<dbReference type="InterPro" id="IPR045187">
    <property type="entry name" value="CcO_II"/>
</dbReference>
<evidence type="ECO:0000313" key="20">
    <source>
        <dbReference type="Proteomes" id="UP001239462"/>
    </source>
</evidence>
<evidence type="ECO:0000256" key="12">
    <source>
        <dbReference type="ARBA" id="ARBA00023136"/>
    </source>
</evidence>
<feature type="domain" description="Cytochrome oxidase subunit II copper A binding" evidence="17">
    <location>
        <begin position="92"/>
        <end position="208"/>
    </location>
</feature>
<keyword evidence="7 15" id="KW-0479">Metal-binding</keyword>
<evidence type="ECO:0000256" key="10">
    <source>
        <dbReference type="ARBA" id="ARBA00023004"/>
    </source>
</evidence>
<keyword evidence="5" id="KW-0679">Respiratory chain</keyword>
<evidence type="ECO:0000256" key="16">
    <source>
        <dbReference type="SAM" id="Phobius"/>
    </source>
</evidence>
<dbReference type="InterPro" id="IPR009056">
    <property type="entry name" value="Cyt_c-like_dom"/>
</dbReference>
<keyword evidence="12 16" id="KW-0472">Membrane</keyword>
<dbReference type="InterPro" id="IPR001505">
    <property type="entry name" value="Copper_CuA"/>
</dbReference>
<reference evidence="19 20" key="1">
    <citation type="submission" date="2023-06" db="EMBL/GenBank/DDBJ databases">
        <title>Roseiconus lacunae JC819 isolated from Gulf of Mannar region, Tamil Nadu.</title>
        <authorList>
            <person name="Pk S."/>
            <person name="Ch S."/>
            <person name="Ch V.R."/>
        </authorList>
    </citation>
    <scope>NUCLEOTIDE SEQUENCE [LARGE SCALE GENOMIC DNA]</scope>
    <source>
        <strain evidence="19 20">JC819</strain>
    </source>
</reference>
<keyword evidence="8" id="KW-0249">Electron transport</keyword>
<evidence type="ECO:0000256" key="7">
    <source>
        <dbReference type="ARBA" id="ARBA00022723"/>
    </source>
</evidence>
<dbReference type="PROSITE" id="PS51007">
    <property type="entry name" value="CYTC"/>
    <property type="match status" value="1"/>
</dbReference>
<keyword evidence="4 15" id="KW-0349">Heme</keyword>
<dbReference type="SUPFAM" id="SSF49503">
    <property type="entry name" value="Cupredoxins"/>
    <property type="match status" value="1"/>
</dbReference>
<keyword evidence="9 16" id="KW-1133">Transmembrane helix</keyword>
<dbReference type="EMBL" id="JASZZN010000020">
    <property type="protein sequence ID" value="MDM4018274.1"/>
    <property type="molecule type" value="Genomic_DNA"/>
</dbReference>
<keyword evidence="20" id="KW-1185">Reference proteome</keyword>
<evidence type="ECO:0000256" key="15">
    <source>
        <dbReference type="PROSITE-ProRule" id="PRU00433"/>
    </source>
</evidence>
<comment type="caution">
    <text evidence="19">The sequence shown here is derived from an EMBL/GenBank/DDBJ whole genome shotgun (WGS) entry which is preliminary data.</text>
</comment>
<dbReference type="SUPFAM" id="SSF46626">
    <property type="entry name" value="Cytochrome c"/>
    <property type="match status" value="1"/>
</dbReference>
<proteinExistence type="inferred from homology"/>
<dbReference type="PANTHER" id="PTHR22888:SF9">
    <property type="entry name" value="CYTOCHROME C OXIDASE SUBUNIT 2"/>
    <property type="match status" value="1"/>
</dbReference>